<protein>
    <recommendedName>
        <fullName evidence="3">mitogen-activated protein kinase kinase kinase</fullName>
        <ecNumber evidence="3">2.7.11.25</ecNumber>
    </recommendedName>
</protein>
<feature type="region of interest" description="Disordered" evidence="13">
    <location>
        <begin position="1"/>
        <end position="104"/>
    </location>
</feature>
<dbReference type="Gene3D" id="3.40.395.10">
    <property type="entry name" value="Adenoviral Proteinase, Chain A"/>
    <property type="match status" value="1"/>
</dbReference>
<dbReference type="EC" id="2.7.11.25" evidence="3"/>
<keyword evidence="9 12" id="KW-0067">ATP-binding</keyword>
<dbReference type="FunFam" id="1.10.510.10:FF:000186">
    <property type="entry name" value="Mitogen-activated protein kinase kinase kinase"/>
    <property type="match status" value="1"/>
</dbReference>
<dbReference type="PROSITE" id="PS50600">
    <property type="entry name" value="ULP_PROTEASE"/>
    <property type="match status" value="1"/>
</dbReference>
<evidence type="ECO:0000313" key="17">
    <source>
        <dbReference type="Proteomes" id="UP000188354"/>
    </source>
</evidence>
<dbReference type="GO" id="GO:0005737">
    <property type="term" value="C:cytoplasm"/>
    <property type="evidence" value="ECO:0007669"/>
    <property type="project" value="TreeGrafter"/>
</dbReference>
<feature type="region of interest" description="Disordered" evidence="13">
    <location>
        <begin position="126"/>
        <end position="257"/>
    </location>
</feature>
<dbReference type="EMBL" id="CM007364">
    <property type="protein sequence ID" value="OIW12524.1"/>
    <property type="molecule type" value="Genomic_DNA"/>
</dbReference>
<feature type="compositionally biased region" description="Low complexity" evidence="13">
    <location>
        <begin position="290"/>
        <end position="305"/>
    </location>
</feature>
<feature type="compositionally biased region" description="Polar residues" evidence="13">
    <location>
        <begin position="380"/>
        <end position="398"/>
    </location>
</feature>
<evidence type="ECO:0000259" key="14">
    <source>
        <dbReference type="PROSITE" id="PS50011"/>
    </source>
</evidence>
<dbReference type="InterPro" id="IPR003653">
    <property type="entry name" value="Peptidase_C48_C"/>
</dbReference>
<keyword evidence="7" id="KW-0418">Kinase</keyword>
<dbReference type="SUPFAM" id="SSF56112">
    <property type="entry name" value="Protein kinase-like (PK-like)"/>
    <property type="match status" value="1"/>
</dbReference>
<comment type="catalytic activity">
    <reaction evidence="11">
        <text>L-seryl-[protein] + ATP = O-phospho-L-seryl-[protein] + ADP + H(+)</text>
        <dbReference type="Rhea" id="RHEA:17989"/>
        <dbReference type="Rhea" id="RHEA-COMP:9863"/>
        <dbReference type="Rhea" id="RHEA-COMP:11604"/>
        <dbReference type="ChEBI" id="CHEBI:15378"/>
        <dbReference type="ChEBI" id="CHEBI:29999"/>
        <dbReference type="ChEBI" id="CHEBI:30616"/>
        <dbReference type="ChEBI" id="CHEBI:83421"/>
        <dbReference type="ChEBI" id="CHEBI:456216"/>
        <dbReference type="EC" id="2.7.11.25"/>
    </reaction>
</comment>
<evidence type="ECO:0000256" key="5">
    <source>
        <dbReference type="ARBA" id="ARBA00022679"/>
    </source>
</evidence>
<feature type="compositionally biased region" description="Polar residues" evidence="13">
    <location>
        <begin position="329"/>
        <end position="343"/>
    </location>
</feature>
<evidence type="ECO:0000256" key="6">
    <source>
        <dbReference type="ARBA" id="ARBA00022741"/>
    </source>
</evidence>
<evidence type="ECO:0000256" key="11">
    <source>
        <dbReference type="ARBA" id="ARBA00048329"/>
    </source>
</evidence>
<feature type="binding site" evidence="12">
    <location>
        <position position="444"/>
    </location>
    <ligand>
        <name>ATP</name>
        <dbReference type="ChEBI" id="CHEBI:30616"/>
    </ligand>
</feature>
<dbReference type="GO" id="GO:0006508">
    <property type="term" value="P:proteolysis"/>
    <property type="evidence" value="ECO:0007669"/>
    <property type="project" value="UniProtKB-KW"/>
</dbReference>
<dbReference type="InterPro" id="IPR038765">
    <property type="entry name" value="Papain-like_cys_pep_sf"/>
</dbReference>
<dbReference type="Gene3D" id="1.10.510.10">
    <property type="entry name" value="Transferase(Phosphotransferase) domain 1"/>
    <property type="match status" value="1"/>
</dbReference>
<evidence type="ECO:0000256" key="1">
    <source>
        <dbReference type="ARBA" id="ARBA00005234"/>
    </source>
</evidence>
<feature type="region of interest" description="Disordered" evidence="13">
    <location>
        <begin position="290"/>
        <end position="417"/>
    </location>
</feature>
<evidence type="ECO:0000256" key="7">
    <source>
        <dbReference type="ARBA" id="ARBA00022777"/>
    </source>
</evidence>
<feature type="region of interest" description="Disordered" evidence="13">
    <location>
        <begin position="940"/>
        <end position="967"/>
    </location>
</feature>
<dbReference type="PROSITE" id="PS50011">
    <property type="entry name" value="PROTEIN_KINASE_DOM"/>
    <property type="match status" value="1"/>
</dbReference>
<evidence type="ECO:0000256" key="3">
    <source>
        <dbReference type="ARBA" id="ARBA00012406"/>
    </source>
</evidence>
<sequence length="1206" mass="131962">MPSWWGKSSSNSKETKKKANKESFIDTLHRKFKIPSEVKLSSKTGGSRTRRHSNETISEKADNSPADSRSPSPSKVARCQSFAERPHAQPLPLPGLHPSSLGRVDSEISISSKSRLEKGSKALLFLPLPKPACMRGRPKPSDFDGDLVTASISSDCSVDSDEPAESRNRSPRATDSETGTRTAAGCPSSVMHKDQSNAVSQLNSRESKKPANILSNHMSSNSPKRRPLRNHVPNLQVPPHGAFYSAPDSSLSSPSRSPLRAFGTDQVLNSTFYSGKPYSEVNFIGSGHCSSPGSGHNSGHNSMGGDMSGQLFLQPSRGSPEYSPVPSPRMTSPGPSSRIQSGAVTPIHPRAGGTPNESHTGWADEGKQQSHRLPLPPLVVTNSSPFSHSNSAATSPSVPRSPARADNPMSPGSRWKKGKLLGRGTFGHVYLGFNNDSGEMCAMKEVTLFSDDAKSKECAKQLNQEINLLSRLRHPNIVQYYGSETVDDKLYIYLEYVSGGSIYKLLQEYGEFSEPVIRNYTQQILSGLAYLHAKNTVHRDIKGANILVDPNGRVKLADFGMAKHITGQTCPLSFKGSPYWMAPEVIKNNGLNLAVDVWSLGCTVLEMATTKPPWSQYEGIAAMFKIGNSKELPTIPDSLSIEGKDFVRKCLQRDPRDRPSASELLSHPFVKCTSPSERSSLGPESSDPVSWITHGAKALGIGQGRNLSLLDSDRLAVHSSRVLKTNPHASEIHIPRNISCPVSPIGSPLLRSRSPQHMNGRMSPSPISSPRTASGASTPLTGGNGAIPFGNHLKQSVYFQEGLGNMPKLSSNGVYMNVNGPIHHESNIDMFRGMQMGSHMTSEMVPNEIDILGKQFARPHLAEPYDFQSVLADHVGRQLLGDHVKINPSLDLSPNSSLLSRANAVRASKIKAPVSPSPSITRQAKRDVARASKLKAPVSLDPSNTQQVKSTVVRRSRSKARVSPDSSITKQVKKASVSSSKIKAPILLSDLSKTQQAKLAVNKSSLLMLNKLYFFCTRRPKKCEELSVLVSMFGIYLSRKDGYTLRPKGWVSNMVILAAGTIMMEEEKATNGVVTRHIFSPHFMNKVINDSNLSNEDSYKPWCIEDVALFVLQSRLGYDVSQCKLVFAPTLFDEHWSCYAFEPKSRTLYVLDSMGGKLPTHKKNLDDATEEILEFRRSFICRWVQHPKNEARDDILKKAGVWGKLT</sequence>
<keyword evidence="4" id="KW-0645">Protease</keyword>
<evidence type="ECO:0000256" key="10">
    <source>
        <dbReference type="ARBA" id="ARBA00047559"/>
    </source>
</evidence>
<name>A0A4P1RKB8_LUPAN</name>
<evidence type="ECO:0000259" key="15">
    <source>
        <dbReference type="PROSITE" id="PS50600"/>
    </source>
</evidence>
<dbReference type="Gramene" id="OIW12524">
    <property type="protein sequence ID" value="OIW12524"/>
    <property type="gene ID" value="TanjilG_04688"/>
</dbReference>
<dbReference type="GO" id="GO:0008234">
    <property type="term" value="F:cysteine-type peptidase activity"/>
    <property type="evidence" value="ECO:0007669"/>
    <property type="project" value="InterPro"/>
</dbReference>
<feature type="compositionally biased region" description="Basic and acidic residues" evidence="13">
    <location>
        <begin position="52"/>
        <end position="62"/>
    </location>
</feature>
<dbReference type="PROSITE" id="PS00107">
    <property type="entry name" value="PROTEIN_KINASE_ATP"/>
    <property type="match status" value="1"/>
</dbReference>
<feature type="domain" description="Protein kinase" evidence="14">
    <location>
        <begin position="415"/>
        <end position="670"/>
    </location>
</feature>
<gene>
    <name evidence="16" type="ORF">TanjilG_04688</name>
</gene>
<dbReference type="GO" id="GO:0004709">
    <property type="term" value="F:MAP kinase kinase kinase activity"/>
    <property type="evidence" value="ECO:0007669"/>
    <property type="project" value="UniProtKB-EC"/>
</dbReference>
<evidence type="ECO:0000256" key="13">
    <source>
        <dbReference type="SAM" id="MobiDB-lite"/>
    </source>
</evidence>
<feature type="compositionally biased region" description="Basic and acidic residues" evidence="13">
    <location>
        <begin position="164"/>
        <end position="175"/>
    </location>
</feature>
<evidence type="ECO:0000313" key="16">
    <source>
        <dbReference type="EMBL" id="OIW12524.1"/>
    </source>
</evidence>
<keyword evidence="17" id="KW-1185">Reference proteome</keyword>
<feature type="region of interest" description="Disordered" evidence="13">
    <location>
        <begin position="749"/>
        <end position="786"/>
    </location>
</feature>
<evidence type="ECO:0000256" key="9">
    <source>
        <dbReference type="ARBA" id="ARBA00022840"/>
    </source>
</evidence>
<keyword evidence="6 12" id="KW-0547">Nucleotide-binding</keyword>
<feature type="compositionally biased region" description="Polar residues" evidence="13">
    <location>
        <begin position="765"/>
        <end position="781"/>
    </location>
</feature>
<dbReference type="Proteomes" id="UP000188354">
    <property type="component" value="Chromosome LG04"/>
</dbReference>
<comment type="similarity">
    <text evidence="2">Belongs to the protein kinase superfamily. STE Ser/Thr protein kinase family. MAP kinase kinase kinase subfamily.</text>
</comment>
<evidence type="ECO:0000256" key="4">
    <source>
        <dbReference type="ARBA" id="ARBA00022670"/>
    </source>
</evidence>
<reference evidence="16 17" key="1">
    <citation type="journal article" date="2017" name="Plant Biotechnol. J.">
        <title>A comprehensive draft genome sequence for lupin (Lupinus angustifolius), an emerging health food: insights into plant-microbe interactions and legume evolution.</title>
        <authorList>
            <person name="Hane J.K."/>
            <person name="Ming Y."/>
            <person name="Kamphuis L.G."/>
            <person name="Nelson M.N."/>
            <person name="Garg G."/>
            <person name="Atkins C.A."/>
            <person name="Bayer P.E."/>
            <person name="Bravo A."/>
            <person name="Bringans S."/>
            <person name="Cannon S."/>
            <person name="Edwards D."/>
            <person name="Foley R."/>
            <person name="Gao L.L."/>
            <person name="Harrison M.J."/>
            <person name="Huang W."/>
            <person name="Hurgobin B."/>
            <person name="Li S."/>
            <person name="Liu C.W."/>
            <person name="McGrath A."/>
            <person name="Morahan G."/>
            <person name="Murray J."/>
            <person name="Weller J."/>
            <person name="Jian J."/>
            <person name="Singh K.B."/>
        </authorList>
    </citation>
    <scope>NUCLEOTIDE SEQUENCE [LARGE SCALE GENOMIC DNA]</scope>
    <source>
        <strain evidence="17">cv. Tanjil</strain>
        <tissue evidence="16">Whole plant</tissue>
    </source>
</reference>
<dbReference type="SMART" id="SM00220">
    <property type="entry name" value="S_TKc"/>
    <property type="match status" value="1"/>
</dbReference>
<feature type="domain" description="Ubiquitin-like protease family profile" evidence="15">
    <location>
        <begin position="1035"/>
        <end position="1206"/>
    </location>
</feature>
<dbReference type="InterPro" id="IPR011009">
    <property type="entry name" value="Kinase-like_dom_sf"/>
</dbReference>
<dbReference type="STRING" id="3871.A0A4P1RKB8"/>
<accession>A0A4P1RKB8</accession>
<proteinExistence type="inferred from homology"/>
<organism evidence="16 17">
    <name type="scientific">Lupinus angustifolius</name>
    <name type="common">Narrow-leaved blue lupine</name>
    <dbReference type="NCBI Taxonomy" id="3871"/>
    <lineage>
        <taxon>Eukaryota</taxon>
        <taxon>Viridiplantae</taxon>
        <taxon>Streptophyta</taxon>
        <taxon>Embryophyta</taxon>
        <taxon>Tracheophyta</taxon>
        <taxon>Spermatophyta</taxon>
        <taxon>Magnoliopsida</taxon>
        <taxon>eudicotyledons</taxon>
        <taxon>Gunneridae</taxon>
        <taxon>Pentapetalae</taxon>
        <taxon>rosids</taxon>
        <taxon>fabids</taxon>
        <taxon>Fabales</taxon>
        <taxon>Fabaceae</taxon>
        <taxon>Papilionoideae</taxon>
        <taxon>50 kb inversion clade</taxon>
        <taxon>genistoids sensu lato</taxon>
        <taxon>core genistoids</taxon>
        <taxon>Genisteae</taxon>
        <taxon>Lupinus</taxon>
    </lineage>
</organism>
<dbReference type="Pfam" id="PF00069">
    <property type="entry name" value="Pkinase"/>
    <property type="match status" value="1"/>
</dbReference>
<dbReference type="PANTHER" id="PTHR48016">
    <property type="entry name" value="MAP KINASE KINASE KINASE SSK2-RELATED-RELATED"/>
    <property type="match status" value="1"/>
</dbReference>
<dbReference type="PANTHER" id="PTHR48016:SF45">
    <property type="entry name" value="OS04G0559800 PROTEIN"/>
    <property type="match status" value="1"/>
</dbReference>
<dbReference type="SUPFAM" id="SSF54001">
    <property type="entry name" value="Cysteine proteinases"/>
    <property type="match status" value="1"/>
</dbReference>
<evidence type="ECO:0000256" key="12">
    <source>
        <dbReference type="PROSITE-ProRule" id="PRU10141"/>
    </source>
</evidence>
<keyword evidence="8" id="KW-0378">Hydrolase</keyword>
<dbReference type="AlphaFoldDB" id="A0A4P1RKB8"/>
<dbReference type="InterPro" id="IPR050538">
    <property type="entry name" value="MAP_kinase_kinase_kinase"/>
</dbReference>
<evidence type="ECO:0000256" key="8">
    <source>
        <dbReference type="ARBA" id="ARBA00022801"/>
    </source>
</evidence>
<comment type="similarity">
    <text evidence="1">Belongs to the peptidase C48 family.</text>
</comment>
<keyword evidence="5" id="KW-0808">Transferase</keyword>
<dbReference type="GO" id="GO:0005524">
    <property type="term" value="F:ATP binding"/>
    <property type="evidence" value="ECO:0007669"/>
    <property type="project" value="UniProtKB-UniRule"/>
</dbReference>
<dbReference type="CDD" id="cd06632">
    <property type="entry name" value="STKc_MEKK1_plant"/>
    <property type="match status" value="1"/>
</dbReference>
<feature type="compositionally biased region" description="Basic and acidic residues" evidence="13">
    <location>
        <begin position="20"/>
        <end position="29"/>
    </location>
</feature>
<dbReference type="InterPro" id="IPR017441">
    <property type="entry name" value="Protein_kinase_ATP_BS"/>
</dbReference>
<comment type="catalytic activity">
    <reaction evidence="10">
        <text>L-threonyl-[protein] + ATP = O-phospho-L-threonyl-[protein] + ADP + H(+)</text>
        <dbReference type="Rhea" id="RHEA:46608"/>
        <dbReference type="Rhea" id="RHEA-COMP:11060"/>
        <dbReference type="Rhea" id="RHEA-COMP:11605"/>
        <dbReference type="ChEBI" id="CHEBI:15378"/>
        <dbReference type="ChEBI" id="CHEBI:30013"/>
        <dbReference type="ChEBI" id="CHEBI:30616"/>
        <dbReference type="ChEBI" id="CHEBI:61977"/>
        <dbReference type="ChEBI" id="CHEBI:456216"/>
        <dbReference type="EC" id="2.7.11.25"/>
    </reaction>
</comment>
<feature type="compositionally biased region" description="Polar residues" evidence="13">
    <location>
        <begin position="213"/>
        <end position="222"/>
    </location>
</feature>
<dbReference type="InterPro" id="IPR000719">
    <property type="entry name" value="Prot_kinase_dom"/>
</dbReference>
<evidence type="ECO:0000256" key="2">
    <source>
        <dbReference type="ARBA" id="ARBA00006529"/>
    </source>
</evidence>